<dbReference type="CDD" id="cd06173">
    <property type="entry name" value="MFS_MefA_like"/>
    <property type="match status" value="1"/>
</dbReference>
<dbReference type="SUPFAM" id="SSF103473">
    <property type="entry name" value="MFS general substrate transporter"/>
    <property type="match status" value="1"/>
</dbReference>
<dbReference type="STRING" id="525904.Tter_1278"/>
<keyword evidence="10" id="KW-1185">Reference proteome</keyword>
<dbReference type="HOGENOM" id="CLU_034180_15_5_0"/>
<dbReference type="RefSeq" id="WP_012875221.1">
    <property type="nucleotide sequence ID" value="NC_013525.1"/>
</dbReference>
<keyword evidence="6 7" id="KW-0472">Membrane</keyword>
<reference evidence="10" key="1">
    <citation type="journal article" date="2010" name="Stand. Genomic Sci.">
        <title>Complete genome sequence of 'Thermobaculum terrenum' type strain (YNP1).</title>
        <authorList>
            <person name="Kiss H."/>
            <person name="Cleland D."/>
            <person name="Lapidus A."/>
            <person name="Lucas S."/>
            <person name="Glavina Del Rio T."/>
            <person name="Nolan M."/>
            <person name="Tice H."/>
            <person name="Han C."/>
            <person name="Goodwin L."/>
            <person name="Pitluck S."/>
            <person name="Liolios K."/>
            <person name="Ivanova N."/>
            <person name="Mavromatis K."/>
            <person name="Ovchinnikova G."/>
            <person name="Pati A."/>
            <person name="Chen A."/>
            <person name="Palaniappan K."/>
            <person name="Land M."/>
            <person name="Hauser L."/>
            <person name="Chang Y."/>
            <person name="Jeffries C."/>
            <person name="Lu M."/>
            <person name="Brettin T."/>
            <person name="Detter J."/>
            <person name="Goker M."/>
            <person name="Tindall B."/>
            <person name="Beck B."/>
            <person name="McDermott T."/>
            <person name="Woyke T."/>
            <person name="Bristow J."/>
            <person name="Eisen J."/>
            <person name="Markowitz V."/>
            <person name="Hugenholtz P."/>
            <person name="Kyrpides N."/>
            <person name="Klenk H."/>
            <person name="Cheng J."/>
        </authorList>
    </citation>
    <scope>NUCLEOTIDE SEQUENCE [LARGE SCALE GENOMIC DNA]</scope>
    <source>
        <strain evidence="10">ATCC BAA-798 / YNP1</strain>
    </source>
</reference>
<feature type="domain" description="Major facilitator superfamily (MFS) profile" evidence="8">
    <location>
        <begin position="21"/>
        <end position="430"/>
    </location>
</feature>
<feature type="transmembrane region" description="Helical" evidence="7">
    <location>
        <begin position="269"/>
        <end position="287"/>
    </location>
</feature>
<proteinExistence type="predicted"/>
<feature type="transmembrane region" description="Helical" evidence="7">
    <location>
        <begin position="378"/>
        <end position="397"/>
    </location>
</feature>
<dbReference type="InterPro" id="IPR020846">
    <property type="entry name" value="MFS_dom"/>
</dbReference>
<evidence type="ECO:0000256" key="1">
    <source>
        <dbReference type="ARBA" id="ARBA00004651"/>
    </source>
</evidence>
<dbReference type="OrthoDB" id="7820830at2"/>
<evidence type="ECO:0000313" key="9">
    <source>
        <dbReference type="EMBL" id="ACZ42186.1"/>
    </source>
</evidence>
<dbReference type="KEGG" id="ttr:Tter_1278"/>
<dbReference type="InterPro" id="IPR036259">
    <property type="entry name" value="MFS_trans_sf"/>
</dbReference>
<feature type="transmembrane region" description="Helical" evidence="7">
    <location>
        <begin position="59"/>
        <end position="79"/>
    </location>
</feature>
<dbReference type="EMBL" id="CP001825">
    <property type="protein sequence ID" value="ACZ42186.1"/>
    <property type="molecule type" value="Genomic_DNA"/>
</dbReference>
<feature type="transmembrane region" description="Helical" evidence="7">
    <location>
        <begin position="299"/>
        <end position="324"/>
    </location>
</feature>
<dbReference type="GO" id="GO:0022857">
    <property type="term" value="F:transmembrane transporter activity"/>
    <property type="evidence" value="ECO:0007669"/>
    <property type="project" value="InterPro"/>
</dbReference>
<sequence length="450" mass="49143">MSNISTSLRRPEIEQSILNPVFLTLWAMQALTQTSQNVINFALLILAQTITGSTAHVSFIILSFSLPAVIFSSVAGVLVDHWNKRAVMAASNIIRAFAVASYIFVNDSSDMPRVYLASFVLASAAQFFAPAEGAVIPRIVGKRALITANSLYNLTFMASQFLGFTIIGWLLIRFMGLRNVFILIAVLYAIAAIVIATLPIPDIRARTDEGISLEKIWQDLREGWHFIIERRSLAITIIHLSIANSSYLMLGTLGPSFVTNILHIRSEDLGLLLAPAGLFTLLGIILVNKLAKPSNRHEMIHFGLMGVGVSVVGLAITTPITNLIAENASVITPSWLTTFIAVLLSMLFGFSAAFVAIPAQTVLQEKSHDYNRARVLSTFYTVSNAASFFPILLAGSIADHIGILQTMTIIGLFIVTVGASSQYLFLQNNRNWDKTRIGITETFPRKGSKA</sequence>
<feature type="transmembrane region" description="Helical" evidence="7">
    <location>
        <begin position="151"/>
        <end position="174"/>
    </location>
</feature>
<feature type="transmembrane region" description="Helical" evidence="7">
    <location>
        <begin position="403"/>
        <end position="426"/>
    </location>
</feature>
<keyword evidence="5 7" id="KW-1133">Transmembrane helix</keyword>
<dbReference type="GO" id="GO:0005886">
    <property type="term" value="C:plasma membrane"/>
    <property type="evidence" value="ECO:0007669"/>
    <property type="project" value="UniProtKB-SubCell"/>
</dbReference>
<dbReference type="PROSITE" id="PS50850">
    <property type="entry name" value="MFS"/>
    <property type="match status" value="1"/>
</dbReference>
<feature type="transmembrane region" description="Helical" evidence="7">
    <location>
        <begin position="180"/>
        <end position="200"/>
    </location>
</feature>
<protein>
    <submittedName>
        <fullName evidence="9">Major facilitator superfamily MFS_1</fullName>
    </submittedName>
</protein>
<dbReference type="InterPro" id="IPR011701">
    <property type="entry name" value="MFS"/>
</dbReference>
<keyword evidence="3" id="KW-1003">Cell membrane</keyword>
<dbReference type="AlphaFoldDB" id="D1CBM1"/>
<feature type="transmembrane region" description="Helical" evidence="7">
    <location>
        <begin position="336"/>
        <end position="357"/>
    </location>
</feature>
<evidence type="ECO:0000256" key="6">
    <source>
        <dbReference type="ARBA" id="ARBA00023136"/>
    </source>
</evidence>
<feature type="transmembrane region" description="Helical" evidence="7">
    <location>
        <begin position="86"/>
        <end position="104"/>
    </location>
</feature>
<evidence type="ECO:0000256" key="2">
    <source>
        <dbReference type="ARBA" id="ARBA00022448"/>
    </source>
</evidence>
<dbReference type="Proteomes" id="UP000000323">
    <property type="component" value="Chromosome 1"/>
</dbReference>
<evidence type="ECO:0000256" key="5">
    <source>
        <dbReference type="ARBA" id="ARBA00022989"/>
    </source>
</evidence>
<accession>D1CBM1</accession>
<evidence type="ECO:0000256" key="7">
    <source>
        <dbReference type="SAM" id="Phobius"/>
    </source>
</evidence>
<feature type="transmembrane region" description="Helical" evidence="7">
    <location>
        <begin position="116"/>
        <end position="139"/>
    </location>
</feature>
<dbReference type="PANTHER" id="PTHR43266">
    <property type="entry name" value="MACROLIDE-EFFLUX PROTEIN"/>
    <property type="match status" value="1"/>
</dbReference>
<organism evidence="9 10">
    <name type="scientific">Thermobaculum terrenum (strain ATCC BAA-798 / CCMEE 7001 / YNP1)</name>
    <dbReference type="NCBI Taxonomy" id="525904"/>
    <lineage>
        <taxon>Bacteria</taxon>
        <taxon>Bacillati</taxon>
        <taxon>Chloroflexota</taxon>
        <taxon>Chloroflexia</taxon>
        <taxon>Candidatus Thermobaculales</taxon>
        <taxon>Candidatus Thermobaculaceae</taxon>
        <taxon>Thermobaculum</taxon>
    </lineage>
</organism>
<evidence type="ECO:0000259" key="8">
    <source>
        <dbReference type="PROSITE" id="PS50850"/>
    </source>
</evidence>
<keyword evidence="2" id="KW-0813">Transport</keyword>
<gene>
    <name evidence="9" type="ordered locus">Tter_1278</name>
</gene>
<name>D1CBM1_THET1</name>
<feature type="transmembrane region" description="Helical" evidence="7">
    <location>
        <begin position="233"/>
        <end position="257"/>
    </location>
</feature>
<dbReference type="PANTHER" id="PTHR43266:SF2">
    <property type="entry name" value="MAJOR FACILITATOR SUPERFAMILY (MFS) PROFILE DOMAIN-CONTAINING PROTEIN"/>
    <property type="match status" value="1"/>
</dbReference>
<evidence type="ECO:0000313" key="10">
    <source>
        <dbReference type="Proteomes" id="UP000000323"/>
    </source>
</evidence>
<evidence type="ECO:0000256" key="3">
    <source>
        <dbReference type="ARBA" id="ARBA00022475"/>
    </source>
</evidence>
<keyword evidence="4 7" id="KW-0812">Transmembrane</keyword>
<evidence type="ECO:0000256" key="4">
    <source>
        <dbReference type="ARBA" id="ARBA00022692"/>
    </source>
</evidence>
<comment type="subcellular location">
    <subcellularLocation>
        <location evidence="1">Cell membrane</location>
        <topology evidence="1">Multi-pass membrane protein</topology>
    </subcellularLocation>
</comment>
<dbReference type="Pfam" id="PF07690">
    <property type="entry name" value="MFS_1"/>
    <property type="match status" value="1"/>
</dbReference>
<dbReference type="Gene3D" id="1.20.1250.20">
    <property type="entry name" value="MFS general substrate transporter like domains"/>
    <property type="match status" value="1"/>
</dbReference>
<dbReference type="eggNOG" id="COG2814">
    <property type="taxonomic scope" value="Bacteria"/>
</dbReference>